<name>A0A919E2U4_9ACTN</name>
<organism evidence="1 2">
    <name type="scientific">Streptomyces spiralis</name>
    <dbReference type="NCBI Taxonomy" id="66376"/>
    <lineage>
        <taxon>Bacteria</taxon>
        <taxon>Bacillati</taxon>
        <taxon>Actinomycetota</taxon>
        <taxon>Actinomycetes</taxon>
        <taxon>Kitasatosporales</taxon>
        <taxon>Streptomycetaceae</taxon>
        <taxon>Streptomyces</taxon>
    </lineage>
</organism>
<protein>
    <submittedName>
        <fullName evidence="1">Uncharacterized protein</fullName>
    </submittedName>
</protein>
<accession>A0A919E2U4</accession>
<reference evidence="1" key="2">
    <citation type="submission" date="2020-09" db="EMBL/GenBank/DDBJ databases">
        <authorList>
            <person name="Sun Q."/>
            <person name="Ohkuma M."/>
        </authorList>
    </citation>
    <scope>NUCLEOTIDE SEQUENCE</scope>
    <source>
        <strain evidence="1">JCM 3302</strain>
    </source>
</reference>
<proteinExistence type="predicted"/>
<gene>
    <name evidence="1" type="ORF">GCM10014715_74770</name>
</gene>
<evidence type="ECO:0000313" key="2">
    <source>
        <dbReference type="Proteomes" id="UP000641386"/>
    </source>
</evidence>
<keyword evidence="2" id="KW-1185">Reference proteome</keyword>
<sequence>MSPAGCWTAGLVECGTLEGALKLGTSQLQALSGVPRIVGHRRHAATYGADTNRMAWRAQGLEGQCRRRLPSTADEMVRTETGLSGGGFDTPSPTRSCRAALTRCAIADRSWRTRS</sequence>
<dbReference type="EMBL" id="BNBC01000053">
    <property type="protein sequence ID" value="GHF07917.1"/>
    <property type="molecule type" value="Genomic_DNA"/>
</dbReference>
<dbReference type="Proteomes" id="UP000641386">
    <property type="component" value="Unassembled WGS sequence"/>
</dbReference>
<comment type="caution">
    <text evidence="1">The sequence shown here is derived from an EMBL/GenBank/DDBJ whole genome shotgun (WGS) entry which is preliminary data.</text>
</comment>
<evidence type="ECO:0000313" key="1">
    <source>
        <dbReference type="EMBL" id="GHF07917.1"/>
    </source>
</evidence>
<dbReference type="AlphaFoldDB" id="A0A919E2U4"/>
<reference evidence="1" key="1">
    <citation type="journal article" date="2014" name="Int. J. Syst. Evol. Microbiol.">
        <title>Complete genome sequence of Corynebacterium casei LMG S-19264T (=DSM 44701T), isolated from a smear-ripened cheese.</title>
        <authorList>
            <consortium name="US DOE Joint Genome Institute (JGI-PGF)"/>
            <person name="Walter F."/>
            <person name="Albersmeier A."/>
            <person name="Kalinowski J."/>
            <person name="Ruckert C."/>
        </authorList>
    </citation>
    <scope>NUCLEOTIDE SEQUENCE</scope>
    <source>
        <strain evidence="1">JCM 3302</strain>
    </source>
</reference>